<evidence type="ECO:0000313" key="16">
    <source>
        <dbReference type="EMBL" id="MCL1632051.1"/>
    </source>
</evidence>
<keyword evidence="10" id="KW-1278">Translocase</keyword>
<dbReference type="InterPro" id="IPR036412">
    <property type="entry name" value="HAD-like_sf"/>
</dbReference>
<dbReference type="InterPro" id="IPR001757">
    <property type="entry name" value="P_typ_ATPase"/>
</dbReference>
<evidence type="ECO:0000256" key="3">
    <source>
        <dbReference type="ARBA" id="ARBA00022448"/>
    </source>
</evidence>
<protein>
    <submittedName>
        <fullName evidence="16">Heavy metal translocating P-type ATPase</fullName>
    </submittedName>
</protein>
<feature type="transmembrane region" description="Helical" evidence="14">
    <location>
        <begin position="287"/>
        <end position="311"/>
    </location>
</feature>
<organism evidence="16 17">
    <name type="scientific">Sporolactobacillus mangiferae</name>
    <dbReference type="NCBI Taxonomy" id="2940498"/>
    <lineage>
        <taxon>Bacteria</taxon>
        <taxon>Bacillati</taxon>
        <taxon>Bacillota</taxon>
        <taxon>Bacilli</taxon>
        <taxon>Bacillales</taxon>
        <taxon>Sporolactobacillaceae</taxon>
        <taxon>Sporolactobacillus</taxon>
    </lineage>
</organism>
<evidence type="ECO:0000259" key="15">
    <source>
        <dbReference type="Pfam" id="PF00122"/>
    </source>
</evidence>
<comment type="subcellular location">
    <subcellularLocation>
        <location evidence="14">Cell membrane</location>
    </subcellularLocation>
    <subcellularLocation>
        <location evidence="1">Membrane</location>
        <topology evidence="1">Multi-pass membrane protein</topology>
    </subcellularLocation>
</comment>
<keyword evidence="4" id="KW-0597">Phosphoprotein</keyword>
<dbReference type="InterPro" id="IPR008250">
    <property type="entry name" value="ATPase_P-typ_transduc_dom_A_sf"/>
</dbReference>
<dbReference type="Proteomes" id="UP001203004">
    <property type="component" value="Unassembled WGS sequence"/>
</dbReference>
<dbReference type="NCBIfam" id="TIGR01525">
    <property type="entry name" value="ATPase-IB_hvy"/>
    <property type="match status" value="1"/>
</dbReference>
<dbReference type="PRINTS" id="PR00941">
    <property type="entry name" value="CDATPASE"/>
</dbReference>
<comment type="similarity">
    <text evidence="2 14">Belongs to the cation transport ATPase (P-type) (TC 3.A.3) family. Type IB subfamily.</text>
</comment>
<dbReference type="InterPro" id="IPR023214">
    <property type="entry name" value="HAD_sf"/>
</dbReference>
<dbReference type="PANTHER" id="PTHR43079">
    <property type="entry name" value="PROBABLE CADMIUM/ZINC-TRANSPORTING ATPASE HMA1"/>
    <property type="match status" value="1"/>
</dbReference>
<evidence type="ECO:0000256" key="11">
    <source>
        <dbReference type="ARBA" id="ARBA00022989"/>
    </source>
</evidence>
<evidence type="ECO:0000256" key="8">
    <source>
        <dbReference type="ARBA" id="ARBA00022840"/>
    </source>
</evidence>
<name>A0ABT0MB01_9BACL</name>
<dbReference type="InterPro" id="IPR023299">
    <property type="entry name" value="ATPase_P-typ_cyto_dom_N"/>
</dbReference>
<evidence type="ECO:0000256" key="6">
    <source>
        <dbReference type="ARBA" id="ARBA00022723"/>
    </source>
</evidence>
<keyword evidence="3" id="KW-0813">Transport</keyword>
<dbReference type="SUPFAM" id="SSF56784">
    <property type="entry name" value="HAD-like"/>
    <property type="match status" value="1"/>
</dbReference>
<accession>A0ABT0MB01</accession>
<dbReference type="SFLD" id="SFLDF00027">
    <property type="entry name" value="p-type_atpase"/>
    <property type="match status" value="1"/>
</dbReference>
<dbReference type="InterPro" id="IPR059000">
    <property type="entry name" value="ATPase_P-type_domA"/>
</dbReference>
<dbReference type="InterPro" id="IPR023298">
    <property type="entry name" value="ATPase_P-typ_TM_dom_sf"/>
</dbReference>
<dbReference type="Pfam" id="PF00702">
    <property type="entry name" value="Hydrolase"/>
    <property type="match status" value="1"/>
</dbReference>
<evidence type="ECO:0000256" key="1">
    <source>
        <dbReference type="ARBA" id="ARBA00004141"/>
    </source>
</evidence>
<dbReference type="SUPFAM" id="SSF81665">
    <property type="entry name" value="Calcium ATPase, transmembrane domain M"/>
    <property type="match status" value="1"/>
</dbReference>
<keyword evidence="6 14" id="KW-0479">Metal-binding</keyword>
<evidence type="ECO:0000256" key="13">
    <source>
        <dbReference type="ARBA" id="ARBA00023136"/>
    </source>
</evidence>
<dbReference type="Pfam" id="PF00122">
    <property type="entry name" value="E1-E2_ATPase"/>
    <property type="match status" value="1"/>
</dbReference>
<keyword evidence="17" id="KW-1185">Reference proteome</keyword>
<feature type="transmembrane region" description="Helical" evidence="14">
    <location>
        <begin position="596"/>
        <end position="615"/>
    </location>
</feature>
<proteinExistence type="inferred from homology"/>
<dbReference type="NCBIfam" id="TIGR01494">
    <property type="entry name" value="ATPase_P-type"/>
    <property type="match status" value="1"/>
</dbReference>
<evidence type="ECO:0000256" key="10">
    <source>
        <dbReference type="ARBA" id="ARBA00022967"/>
    </source>
</evidence>
<dbReference type="InterPro" id="IPR044492">
    <property type="entry name" value="P_typ_ATPase_HD_dom"/>
</dbReference>
<keyword evidence="11 14" id="KW-1133">Transmembrane helix</keyword>
<keyword evidence="12" id="KW-0406">Ion transport</keyword>
<dbReference type="InterPro" id="IPR027256">
    <property type="entry name" value="P-typ_ATPase_IB"/>
</dbReference>
<feature type="transmembrane region" description="Helical" evidence="14">
    <location>
        <begin position="30"/>
        <end position="47"/>
    </location>
</feature>
<evidence type="ECO:0000256" key="7">
    <source>
        <dbReference type="ARBA" id="ARBA00022741"/>
    </source>
</evidence>
<keyword evidence="7 14" id="KW-0547">Nucleotide-binding</keyword>
<sequence length="641" mass="69529">MQEAKLTQLPNNRTTIPFQLNALWKRHGELIAALSGGFLTLSAYILNTCSVPYTWLLYPAAYMAGGYFKAREGLSETLQTRRLNVELLMVMAAIGAACINHWLEGSILIFIFALSGALETYSTSKSTHALSALMDLQPEIAHLIEDDHETNVSVKQLVPGDIIHIKPGEHIPTDAVIIQGETSVNEAAMTGESVPVYKKAASEVMAGTVNLDGSVTARVTRRSRDSRFSRILDLVQSAQKEKAPTQLFIERFERTYVKGVLIVTALMLFAPHFLFEWSWSETIYRAMVLLVVASPCALVASTTPAVLSAVACGARCGILIKGGVHLEELSAIKAIAFDKTGTITGGNPEVTHFINHSSLDQKTILDQIAAIENQSSHPLGRAIVAYAAKVTGHAQLPLANHIKVKPGFGVIGYVTSHEYMIGKGEMMDADALNNFHQIYSLEASKNDETMVYIASEGKIIGLFMLKDQVRSSAKATIQTLRKNGIKTIMMTGDHERTAAIVQRETGVDTYIADCLPEHKAMKIRQLNKQYGHVAMVGDGINDTPALAQASVGIAMGAGNDAALETADVVLMKNDLTKIADAVRLSKKMSRIVKTNIAFAMAMIAFLIATNVLQLLTMSLGVVGHEGSTILVILNGLRMLRD</sequence>
<evidence type="ECO:0000256" key="4">
    <source>
        <dbReference type="ARBA" id="ARBA00022553"/>
    </source>
</evidence>
<dbReference type="CDD" id="cd07551">
    <property type="entry name" value="P-type_ATPase_HM_ZosA_PfeT-like"/>
    <property type="match status" value="1"/>
</dbReference>
<evidence type="ECO:0000256" key="2">
    <source>
        <dbReference type="ARBA" id="ARBA00006024"/>
    </source>
</evidence>
<keyword evidence="5 14" id="KW-0812">Transmembrane</keyword>
<evidence type="ECO:0000256" key="9">
    <source>
        <dbReference type="ARBA" id="ARBA00022842"/>
    </source>
</evidence>
<dbReference type="Gene3D" id="2.70.150.10">
    <property type="entry name" value="Calcium-transporting ATPase, cytoplasmic transduction domain A"/>
    <property type="match status" value="1"/>
</dbReference>
<dbReference type="SUPFAM" id="SSF81653">
    <property type="entry name" value="Calcium ATPase, transduction domain A"/>
    <property type="match status" value="1"/>
</dbReference>
<dbReference type="InterPro" id="IPR051949">
    <property type="entry name" value="Cation_Transport_ATPase"/>
</dbReference>
<gene>
    <name evidence="16" type="ORF">M3N64_08820</name>
</gene>
<comment type="caution">
    <text evidence="16">The sequence shown here is derived from an EMBL/GenBank/DDBJ whole genome shotgun (WGS) entry which is preliminary data.</text>
</comment>
<evidence type="ECO:0000256" key="14">
    <source>
        <dbReference type="RuleBase" id="RU362081"/>
    </source>
</evidence>
<dbReference type="PRINTS" id="PR00119">
    <property type="entry name" value="CATATPASE"/>
</dbReference>
<dbReference type="EMBL" id="JAMAST010000009">
    <property type="protein sequence ID" value="MCL1632051.1"/>
    <property type="molecule type" value="Genomic_DNA"/>
</dbReference>
<keyword evidence="14" id="KW-1003">Cell membrane</keyword>
<keyword evidence="13 14" id="KW-0472">Membrane</keyword>
<dbReference type="RefSeq" id="WP_249101407.1">
    <property type="nucleotide sequence ID" value="NZ_JAMAST010000009.1"/>
</dbReference>
<dbReference type="PANTHER" id="PTHR43079:SF1">
    <property type="entry name" value="CADMIUM_ZINC-TRANSPORTING ATPASE HMA1, CHLOROPLASTIC-RELATED"/>
    <property type="match status" value="1"/>
</dbReference>
<reference evidence="16 17" key="1">
    <citation type="submission" date="2022-05" db="EMBL/GenBank/DDBJ databases">
        <title>Sporolactobacillus sp nov CPB3-1, isolated from tree bark (Mangifera indica L.).</title>
        <authorList>
            <person name="Phuengjayaem S."/>
            <person name="Tanasupawat S."/>
        </authorList>
    </citation>
    <scope>NUCLEOTIDE SEQUENCE [LARGE SCALE GENOMIC DNA]</scope>
    <source>
        <strain evidence="16 17">CPB3-1</strain>
    </source>
</reference>
<dbReference type="SFLD" id="SFLDG00002">
    <property type="entry name" value="C1.7:_P-type_atpase_like"/>
    <property type="match status" value="1"/>
</dbReference>
<evidence type="ECO:0000256" key="12">
    <source>
        <dbReference type="ARBA" id="ARBA00023065"/>
    </source>
</evidence>
<dbReference type="Gene3D" id="3.40.1110.10">
    <property type="entry name" value="Calcium-transporting ATPase, cytoplasmic domain N"/>
    <property type="match status" value="1"/>
</dbReference>
<evidence type="ECO:0000313" key="17">
    <source>
        <dbReference type="Proteomes" id="UP001203004"/>
    </source>
</evidence>
<dbReference type="SFLD" id="SFLDS00003">
    <property type="entry name" value="Haloacid_Dehalogenase"/>
    <property type="match status" value="1"/>
</dbReference>
<keyword evidence="8 14" id="KW-0067">ATP-binding</keyword>
<feature type="domain" description="P-type ATPase A" evidence="15">
    <location>
        <begin position="136"/>
        <end position="236"/>
    </location>
</feature>
<evidence type="ECO:0000256" key="5">
    <source>
        <dbReference type="ARBA" id="ARBA00022692"/>
    </source>
</evidence>
<keyword evidence="9" id="KW-0460">Magnesium</keyword>
<dbReference type="PROSITE" id="PS00154">
    <property type="entry name" value="ATPASE_E1_E2"/>
    <property type="match status" value="1"/>
</dbReference>
<dbReference type="Gene3D" id="3.40.50.1000">
    <property type="entry name" value="HAD superfamily/HAD-like"/>
    <property type="match status" value="1"/>
</dbReference>
<feature type="transmembrane region" description="Helical" evidence="14">
    <location>
        <begin position="256"/>
        <end position="275"/>
    </location>
</feature>
<dbReference type="InterPro" id="IPR018303">
    <property type="entry name" value="ATPase_P-typ_P_site"/>
</dbReference>